<proteinExistence type="inferred from homology"/>
<organism evidence="7 8">
    <name type="scientific">Prorocentrum cordatum</name>
    <dbReference type="NCBI Taxonomy" id="2364126"/>
    <lineage>
        <taxon>Eukaryota</taxon>
        <taxon>Sar</taxon>
        <taxon>Alveolata</taxon>
        <taxon>Dinophyceae</taxon>
        <taxon>Prorocentrales</taxon>
        <taxon>Prorocentraceae</taxon>
        <taxon>Prorocentrum</taxon>
    </lineage>
</organism>
<dbReference type="EC" id="2.1.1.6" evidence="1"/>
<evidence type="ECO:0000256" key="4">
    <source>
        <dbReference type="ARBA" id="ARBA00022691"/>
    </source>
</evidence>
<dbReference type="EMBL" id="CAUYUJ010017804">
    <property type="protein sequence ID" value="CAK0878053.1"/>
    <property type="molecule type" value="Genomic_DNA"/>
</dbReference>
<keyword evidence="3" id="KW-0808">Transferase</keyword>
<dbReference type="SUPFAM" id="SSF53335">
    <property type="entry name" value="S-adenosyl-L-methionine-dependent methyltransferases"/>
    <property type="match status" value="1"/>
</dbReference>
<dbReference type="Proteomes" id="UP001189429">
    <property type="component" value="Unassembled WGS sequence"/>
</dbReference>
<dbReference type="PANTHER" id="PTHR43836:SF2">
    <property type="entry name" value="CATECHOL O-METHYLTRANSFERASE 1-RELATED"/>
    <property type="match status" value="1"/>
</dbReference>
<keyword evidence="5" id="KW-0128">Catecholamine metabolism</keyword>
<dbReference type="InterPro" id="IPR002935">
    <property type="entry name" value="SAM_O-MeTrfase"/>
</dbReference>
<evidence type="ECO:0000256" key="2">
    <source>
        <dbReference type="ARBA" id="ARBA00022603"/>
    </source>
</evidence>
<dbReference type="InterPro" id="IPR029063">
    <property type="entry name" value="SAM-dependent_MTases_sf"/>
</dbReference>
<evidence type="ECO:0000256" key="1">
    <source>
        <dbReference type="ARBA" id="ARBA00012880"/>
    </source>
</evidence>
<evidence type="ECO:0000256" key="5">
    <source>
        <dbReference type="ARBA" id="ARBA00022939"/>
    </source>
</evidence>
<evidence type="ECO:0000313" key="7">
    <source>
        <dbReference type="EMBL" id="CAK0878053.1"/>
    </source>
</evidence>
<comment type="caution">
    <text evidence="7">The sequence shown here is derived from an EMBL/GenBank/DDBJ whole genome shotgun (WGS) entry which is preliminary data.</text>
</comment>
<dbReference type="PROSITE" id="PS51682">
    <property type="entry name" value="SAM_OMT_I"/>
    <property type="match status" value="1"/>
</dbReference>
<evidence type="ECO:0000256" key="3">
    <source>
        <dbReference type="ARBA" id="ARBA00022679"/>
    </source>
</evidence>
<dbReference type="PANTHER" id="PTHR43836">
    <property type="entry name" value="CATECHOL O-METHYLTRANSFERASE 1-RELATED"/>
    <property type="match status" value="1"/>
</dbReference>
<dbReference type="Pfam" id="PF01596">
    <property type="entry name" value="Methyltransf_3"/>
    <property type="match status" value="1"/>
</dbReference>
<keyword evidence="4" id="KW-0949">S-adenosyl-L-methionine</keyword>
<name>A0ABN9VXZ1_9DINO</name>
<evidence type="ECO:0000313" key="8">
    <source>
        <dbReference type="Proteomes" id="UP001189429"/>
    </source>
</evidence>
<protein>
    <recommendedName>
        <fullName evidence="1">catechol O-methyltransferase</fullName>
        <ecNumber evidence="1">2.1.1.6</ecNumber>
    </recommendedName>
</protein>
<dbReference type="Gene3D" id="3.40.50.150">
    <property type="entry name" value="Vaccinia Virus protein VP39"/>
    <property type="match status" value="1"/>
</dbReference>
<comment type="similarity">
    <text evidence="6">Belongs to the class I-like SAM-binding methyltransferase superfamily. Cation-dependent O-methyltransferase family.</text>
</comment>
<sequence length="428" mass="46968">MLMPLSVARSLTEAVRQGARDAGFLGRDGYAVLLRDGAPREQAAVLREMATLSCESPGLRACVLNVVVMRLAQAGDLEQARGVLREMARERLWNPLTYQLAGRLPASASSLEGAPPFPGLVDAGAGSHKYVRAAYHALARASFGDAESILRALEEFSGRSWLKFGAAYEKGAVIDGVLQRLPRRGRPSNVVEYGTFLGYSAIRMARVLGAGARIVTFELDPEVACLAMNLIEFAATGVQIDVWTGQCEDLAPRLVEQVGLHSVDLVYMDHSQITYHRDLAQLEALGVLASDARVVATQGLKPGAPLLAWRLAQAEKAGRCSVEVVSSPDCGCRMMEDWVVTAQIHGQPQDSWEPPEPPFQLALLAAECNLMRWRTAQGLVDERRWNGFVQHVRRGVEQHAGLASARDVWPDASVRDRARRLRFERMDY</sequence>
<keyword evidence="2" id="KW-0489">Methyltransferase</keyword>
<gene>
    <name evidence="7" type="ORF">PCOR1329_LOCUS61933</name>
</gene>
<keyword evidence="8" id="KW-1185">Reference proteome</keyword>
<evidence type="ECO:0000256" key="6">
    <source>
        <dbReference type="ARBA" id="ARBA00023453"/>
    </source>
</evidence>
<accession>A0ABN9VXZ1</accession>
<reference evidence="7" key="1">
    <citation type="submission" date="2023-10" db="EMBL/GenBank/DDBJ databases">
        <authorList>
            <person name="Chen Y."/>
            <person name="Shah S."/>
            <person name="Dougan E. K."/>
            <person name="Thang M."/>
            <person name="Chan C."/>
        </authorList>
    </citation>
    <scope>NUCLEOTIDE SEQUENCE [LARGE SCALE GENOMIC DNA]</scope>
</reference>